<keyword evidence="1" id="KW-0472">Membrane</keyword>
<proteinExistence type="predicted"/>
<dbReference type="AlphaFoldDB" id="A0A0A9F4G6"/>
<protein>
    <submittedName>
        <fullName evidence="2">Pco078161</fullName>
    </submittedName>
</protein>
<keyword evidence="1" id="KW-1133">Transmembrane helix</keyword>
<evidence type="ECO:0000313" key="2">
    <source>
        <dbReference type="EMBL" id="JAE03153.1"/>
    </source>
</evidence>
<accession>A0A0A9F4G6</accession>
<evidence type="ECO:0000256" key="1">
    <source>
        <dbReference type="SAM" id="Phobius"/>
    </source>
</evidence>
<organism evidence="2">
    <name type="scientific">Arundo donax</name>
    <name type="common">Giant reed</name>
    <name type="synonym">Donax arundinaceus</name>
    <dbReference type="NCBI Taxonomy" id="35708"/>
    <lineage>
        <taxon>Eukaryota</taxon>
        <taxon>Viridiplantae</taxon>
        <taxon>Streptophyta</taxon>
        <taxon>Embryophyta</taxon>
        <taxon>Tracheophyta</taxon>
        <taxon>Spermatophyta</taxon>
        <taxon>Magnoliopsida</taxon>
        <taxon>Liliopsida</taxon>
        <taxon>Poales</taxon>
        <taxon>Poaceae</taxon>
        <taxon>PACMAD clade</taxon>
        <taxon>Arundinoideae</taxon>
        <taxon>Arundineae</taxon>
        <taxon>Arundo</taxon>
    </lineage>
</organism>
<dbReference type="EMBL" id="GBRH01194743">
    <property type="protein sequence ID" value="JAE03153.1"/>
    <property type="molecule type" value="Transcribed_RNA"/>
</dbReference>
<keyword evidence="1" id="KW-0812">Transmembrane</keyword>
<reference evidence="2" key="1">
    <citation type="submission" date="2014-09" db="EMBL/GenBank/DDBJ databases">
        <authorList>
            <person name="Magalhaes I.L.F."/>
            <person name="Oliveira U."/>
            <person name="Santos F.R."/>
            <person name="Vidigal T.H.D.A."/>
            <person name="Brescovit A.D."/>
            <person name="Santos A.J."/>
        </authorList>
    </citation>
    <scope>NUCLEOTIDE SEQUENCE</scope>
    <source>
        <tissue evidence="2">Shoot tissue taken approximately 20 cm above the soil surface</tissue>
    </source>
</reference>
<feature type="transmembrane region" description="Helical" evidence="1">
    <location>
        <begin position="37"/>
        <end position="57"/>
    </location>
</feature>
<name>A0A0A9F4G6_ARUDO</name>
<reference evidence="2" key="2">
    <citation type="journal article" date="2015" name="Data Brief">
        <title>Shoot transcriptome of the giant reed, Arundo donax.</title>
        <authorList>
            <person name="Barrero R.A."/>
            <person name="Guerrero F.D."/>
            <person name="Moolhuijzen P."/>
            <person name="Goolsby J.A."/>
            <person name="Tidwell J."/>
            <person name="Bellgard S.E."/>
            <person name="Bellgard M.I."/>
        </authorList>
    </citation>
    <scope>NUCLEOTIDE SEQUENCE</scope>
    <source>
        <tissue evidence="2">Shoot tissue taken approximately 20 cm above the soil surface</tissue>
    </source>
</reference>
<sequence length="66" mass="7441">MLSNRTSDLSWCYTGNLIKINQRSLISIDTGISKVDIAHSCIFLFTIIVTINFCILLHKGINLVEE</sequence>